<reference evidence="2 3" key="1">
    <citation type="submission" date="2021-10" db="EMBL/GenBank/DDBJ databases">
        <authorList>
            <person name="Lavering E.D."/>
            <person name="James R."/>
            <person name="Fairhom J.D."/>
            <person name="Ogilvie B.H."/>
            <person name="Thurgood T.L."/>
            <person name="Robison R.A."/>
            <person name="Grose J.H."/>
        </authorList>
    </citation>
    <scope>NUCLEOTIDE SEQUENCE [LARGE SCALE GENOMIC DNA]</scope>
</reference>
<feature type="transmembrane region" description="Helical" evidence="1">
    <location>
        <begin position="38"/>
        <end position="59"/>
    </location>
</feature>
<evidence type="ECO:0000256" key="1">
    <source>
        <dbReference type="SAM" id="Phobius"/>
    </source>
</evidence>
<keyword evidence="1" id="KW-1133">Transmembrane helix</keyword>
<sequence length="64" mass="7331">METVFTDTLSGQKMLKKMRWRNMFEKKHTLQVSTFDLIHIHVSCFIAGGVVAVGTFKLLEIIFG</sequence>
<accession>A0AAE8YN64</accession>
<gene>
    <name evidence="2" type="ORF">CHEWBECCA_35</name>
</gene>
<keyword evidence="3" id="KW-1185">Reference proteome</keyword>
<evidence type="ECO:0000313" key="2">
    <source>
        <dbReference type="EMBL" id="UGO46118.1"/>
    </source>
</evidence>
<keyword evidence="1" id="KW-0812">Transmembrane</keyword>
<dbReference type="EMBL" id="OK499972">
    <property type="protein sequence ID" value="UGO46118.1"/>
    <property type="molecule type" value="Genomic_DNA"/>
</dbReference>
<protein>
    <submittedName>
        <fullName evidence="2">Uncharacterized protein</fullName>
    </submittedName>
</protein>
<evidence type="ECO:0000313" key="3">
    <source>
        <dbReference type="Proteomes" id="UP000827751"/>
    </source>
</evidence>
<organism evidence="2 3">
    <name type="scientific">Bacillus phage vB_BanS_Chewbecca</name>
    <dbReference type="NCBI Taxonomy" id="2894786"/>
    <lineage>
        <taxon>Viruses</taxon>
        <taxon>Duplodnaviria</taxon>
        <taxon>Heunggongvirae</taxon>
        <taxon>Uroviricota</taxon>
        <taxon>Caudoviricetes</taxon>
        <taxon>Joanripponvirinae</taxon>
        <taxon>Tsamsavirus</taxon>
        <taxon>Tsamsavirus chewbecca</taxon>
    </lineage>
</organism>
<keyword evidence="1" id="KW-0472">Membrane</keyword>
<dbReference type="Proteomes" id="UP000827751">
    <property type="component" value="Segment"/>
</dbReference>
<proteinExistence type="predicted"/>
<name>A0AAE8YN64_9CAUD</name>